<feature type="compositionally biased region" description="Low complexity" evidence="10">
    <location>
        <begin position="67"/>
        <end position="82"/>
    </location>
</feature>
<keyword evidence="7" id="KW-0618">Plastoquinone</keyword>
<keyword evidence="8 11" id="KW-1133">Transmembrane helix</keyword>
<evidence type="ECO:0000256" key="2">
    <source>
        <dbReference type="ARBA" id="ARBA00010519"/>
    </source>
</evidence>
<dbReference type="Gene3D" id="1.10.287.3510">
    <property type="match status" value="1"/>
</dbReference>
<feature type="transmembrane region" description="Helical" evidence="11">
    <location>
        <begin position="178"/>
        <end position="197"/>
    </location>
</feature>
<evidence type="ECO:0000256" key="10">
    <source>
        <dbReference type="SAM" id="MobiDB-lite"/>
    </source>
</evidence>
<evidence type="ECO:0000256" key="4">
    <source>
        <dbReference type="ARBA" id="ARBA00022692"/>
    </source>
</evidence>
<dbReference type="GO" id="GO:0016651">
    <property type="term" value="F:oxidoreductase activity, acting on NAD(P)H"/>
    <property type="evidence" value="ECO:0007669"/>
    <property type="project" value="InterPro"/>
</dbReference>
<evidence type="ECO:0000313" key="12">
    <source>
        <dbReference type="EMBL" id="CAE0492398.1"/>
    </source>
</evidence>
<evidence type="ECO:0000256" key="3">
    <source>
        <dbReference type="ARBA" id="ARBA00022448"/>
    </source>
</evidence>
<dbReference type="AlphaFoldDB" id="A0A7S3VKQ1"/>
<evidence type="ECO:0000256" key="8">
    <source>
        <dbReference type="ARBA" id="ARBA00022989"/>
    </source>
</evidence>
<dbReference type="GO" id="GO:0030964">
    <property type="term" value="C:NADH dehydrogenase complex"/>
    <property type="evidence" value="ECO:0007669"/>
    <property type="project" value="TreeGrafter"/>
</dbReference>
<dbReference type="HAMAP" id="MF_01456">
    <property type="entry name" value="NDH1_NuoK"/>
    <property type="match status" value="1"/>
</dbReference>
<evidence type="ECO:0000256" key="7">
    <source>
        <dbReference type="ARBA" id="ARBA00022957"/>
    </source>
</evidence>
<comment type="similarity">
    <text evidence="2">Belongs to the complex I subunit 4L family.</text>
</comment>
<dbReference type="NCBIfam" id="NF004320">
    <property type="entry name" value="PRK05715.1-2"/>
    <property type="match status" value="1"/>
</dbReference>
<evidence type="ECO:0008006" key="13">
    <source>
        <dbReference type="Google" id="ProtNLM"/>
    </source>
</evidence>
<dbReference type="PANTHER" id="PTHR11434:SF16">
    <property type="entry name" value="NADH-UBIQUINONE OXIDOREDUCTASE CHAIN 4L"/>
    <property type="match status" value="1"/>
</dbReference>
<gene>
    <name evidence="12" type="ORF">DTER00134_LOCUS7471</name>
</gene>
<keyword evidence="9 11" id="KW-0472">Membrane</keyword>
<evidence type="ECO:0000256" key="5">
    <source>
        <dbReference type="ARBA" id="ARBA00022719"/>
    </source>
</evidence>
<dbReference type="EMBL" id="HBIP01013068">
    <property type="protein sequence ID" value="CAE0492398.1"/>
    <property type="molecule type" value="Transcribed_RNA"/>
</dbReference>
<keyword evidence="5" id="KW-0874">Quinone</keyword>
<feature type="region of interest" description="Disordered" evidence="10">
    <location>
        <begin position="52"/>
        <end position="82"/>
    </location>
</feature>
<dbReference type="PANTHER" id="PTHR11434">
    <property type="entry name" value="NADH-UBIQUINONE OXIDOREDUCTASE SUBUNIT ND4L"/>
    <property type="match status" value="1"/>
</dbReference>
<dbReference type="InterPro" id="IPR039428">
    <property type="entry name" value="NUOK/Mnh_C1-like"/>
</dbReference>
<name>A0A7S3VKQ1_DUNTE</name>
<evidence type="ECO:0000256" key="6">
    <source>
        <dbReference type="ARBA" id="ARBA00022857"/>
    </source>
</evidence>
<evidence type="ECO:0000256" key="9">
    <source>
        <dbReference type="ARBA" id="ARBA00023136"/>
    </source>
</evidence>
<accession>A0A7S3VKQ1</accession>
<feature type="transmembrane region" description="Helical" evidence="11">
    <location>
        <begin position="204"/>
        <end position="226"/>
    </location>
</feature>
<dbReference type="Pfam" id="PF00420">
    <property type="entry name" value="Oxidored_q2"/>
    <property type="match status" value="1"/>
</dbReference>
<feature type="transmembrane region" description="Helical" evidence="11">
    <location>
        <begin position="232"/>
        <end position="257"/>
    </location>
</feature>
<proteinExistence type="inferred from homology"/>
<organism evidence="12">
    <name type="scientific">Dunaliella tertiolecta</name>
    <name type="common">Green alga</name>
    <dbReference type="NCBI Taxonomy" id="3047"/>
    <lineage>
        <taxon>Eukaryota</taxon>
        <taxon>Viridiplantae</taxon>
        <taxon>Chlorophyta</taxon>
        <taxon>core chlorophytes</taxon>
        <taxon>Chlorophyceae</taxon>
        <taxon>CS clade</taxon>
        <taxon>Chlamydomonadales</taxon>
        <taxon>Dunaliellaceae</taxon>
        <taxon>Dunaliella</taxon>
    </lineage>
</organism>
<evidence type="ECO:0000256" key="1">
    <source>
        <dbReference type="ARBA" id="ARBA00004141"/>
    </source>
</evidence>
<keyword evidence="3" id="KW-0813">Transport</keyword>
<keyword evidence="6" id="KW-0521">NADP</keyword>
<keyword evidence="4 11" id="KW-0812">Transmembrane</keyword>
<dbReference type="GO" id="GO:0042773">
    <property type="term" value="P:ATP synthesis coupled electron transport"/>
    <property type="evidence" value="ECO:0007669"/>
    <property type="project" value="InterPro"/>
</dbReference>
<reference evidence="12" key="1">
    <citation type="submission" date="2021-01" db="EMBL/GenBank/DDBJ databases">
        <authorList>
            <person name="Corre E."/>
            <person name="Pelletier E."/>
            <person name="Niang G."/>
            <person name="Scheremetjew M."/>
            <person name="Finn R."/>
            <person name="Kale V."/>
            <person name="Holt S."/>
            <person name="Cochrane G."/>
            <person name="Meng A."/>
            <person name="Brown T."/>
            <person name="Cohen L."/>
        </authorList>
    </citation>
    <scope>NUCLEOTIDE SEQUENCE</scope>
    <source>
        <strain evidence="12">CCMP1320</strain>
    </source>
</reference>
<evidence type="ECO:0000256" key="11">
    <source>
        <dbReference type="SAM" id="Phobius"/>
    </source>
</evidence>
<sequence>MQALRRAVLKSPVQQYGEPASAILKLSSAAGSSADGNGKTGSEFFTPSLHIPHLGFHSSSRTEDRQQQQPASSTPSCSSASPVPRLGLGGALGLPALGGGMRHVGTPFPSPSFASQTAGMSSIAAAAGARNGRVMGLGGGSSILLPQQQKKCSAPMALMPQQQQMRAYGDAGQHLGNAYIIATDIMFWSGLIGAVVFRRNLIVMLLTTEIVMLACNLNFLFGAAYMNDLVGILMSITITTVAACETAIGLALCVTYFHLRSATDVETLNFLK</sequence>
<comment type="subcellular location">
    <subcellularLocation>
        <location evidence="1">Membrane</location>
        <topology evidence="1">Multi-pass membrane protein</topology>
    </subcellularLocation>
</comment>
<dbReference type="GO" id="GO:0048038">
    <property type="term" value="F:quinone binding"/>
    <property type="evidence" value="ECO:0007669"/>
    <property type="project" value="UniProtKB-KW"/>
</dbReference>
<dbReference type="InterPro" id="IPR001133">
    <property type="entry name" value="NADH_UbQ_OxRdtase_chain4L/K"/>
</dbReference>
<protein>
    <recommendedName>
        <fullName evidence="13">NADH dehydrogenase subunit 4L</fullName>
    </recommendedName>
</protein>